<evidence type="ECO:0000256" key="4">
    <source>
        <dbReference type="ARBA" id="ARBA00022989"/>
    </source>
</evidence>
<feature type="transmembrane region" description="Helical" evidence="10">
    <location>
        <begin position="98"/>
        <end position="121"/>
    </location>
</feature>
<feature type="binding site" evidence="10">
    <location>
        <position position="76"/>
    </location>
    <ligand>
        <name>Na(+)</name>
        <dbReference type="ChEBI" id="CHEBI:29101"/>
        <note>structural</note>
    </ligand>
</feature>
<keyword evidence="2 10" id="KW-1003">Cell membrane</keyword>
<keyword evidence="10" id="KW-0813">Transport</keyword>
<evidence type="ECO:0000313" key="11">
    <source>
        <dbReference type="EMBL" id="BDR54439.1"/>
    </source>
</evidence>
<keyword evidence="12" id="KW-1185">Reference proteome</keyword>
<accession>A0ABM8BC00</accession>
<comment type="function">
    <text evidence="9 10">Fluoride-specific ion channel. Important for reducing fluoride concentration in the cell, thus reducing its toxicity.</text>
</comment>
<evidence type="ECO:0000256" key="5">
    <source>
        <dbReference type="ARBA" id="ARBA00023136"/>
    </source>
</evidence>
<keyword evidence="6 10" id="KW-0407">Ion channel</keyword>
<dbReference type="EMBL" id="AP026800">
    <property type="protein sequence ID" value="BDR54439.1"/>
    <property type="molecule type" value="Genomic_DNA"/>
</dbReference>
<evidence type="ECO:0000256" key="9">
    <source>
        <dbReference type="ARBA" id="ARBA00049940"/>
    </source>
</evidence>
<organism evidence="11 12">
    <name type="scientific">Bombiscardovia apis</name>
    <dbReference type="NCBI Taxonomy" id="2932182"/>
    <lineage>
        <taxon>Bacteria</taxon>
        <taxon>Bacillati</taxon>
        <taxon>Actinomycetota</taxon>
        <taxon>Actinomycetes</taxon>
        <taxon>Bifidobacteriales</taxon>
        <taxon>Bifidobacteriaceae</taxon>
        <taxon>Bombiscardovia</taxon>
    </lineage>
</organism>
<comment type="catalytic activity">
    <reaction evidence="8">
        <text>fluoride(in) = fluoride(out)</text>
        <dbReference type="Rhea" id="RHEA:76159"/>
        <dbReference type="ChEBI" id="CHEBI:17051"/>
    </reaction>
    <physiologicalReaction direction="left-to-right" evidence="8">
        <dbReference type="Rhea" id="RHEA:76160"/>
    </physiologicalReaction>
</comment>
<name>A0ABM8BC00_9BIFI</name>
<evidence type="ECO:0000256" key="1">
    <source>
        <dbReference type="ARBA" id="ARBA00004651"/>
    </source>
</evidence>
<dbReference type="PANTHER" id="PTHR28259:SF1">
    <property type="entry name" value="FLUORIDE EXPORT PROTEIN 1-RELATED"/>
    <property type="match status" value="1"/>
</dbReference>
<keyword evidence="4 10" id="KW-1133">Transmembrane helix</keyword>
<protein>
    <recommendedName>
        <fullName evidence="10">Fluoride-specific ion channel FluC</fullName>
    </recommendedName>
</protein>
<proteinExistence type="inferred from homology"/>
<keyword evidence="3 10" id="KW-0812">Transmembrane</keyword>
<feature type="binding site" evidence="10">
    <location>
        <position position="73"/>
    </location>
    <ligand>
        <name>Na(+)</name>
        <dbReference type="ChEBI" id="CHEBI:29101"/>
        <note>structural</note>
    </ligand>
</feature>
<dbReference type="PANTHER" id="PTHR28259">
    <property type="entry name" value="FLUORIDE EXPORT PROTEIN 1-RELATED"/>
    <property type="match status" value="1"/>
</dbReference>
<keyword evidence="10" id="KW-0406">Ion transport</keyword>
<reference evidence="11 12" key="1">
    <citation type="journal article" date="2023" name="Microbiol. Spectr.">
        <title>Symbiosis of Carpenter Bees with Uncharacterized Lactic Acid Bacteria Showing NAD Auxotrophy.</title>
        <authorList>
            <person name="Kawasaki S."/>
            <person name="Ozawa K."/>
            <person name="Mori T."/>
            <person name="Yamamoto A."/>
            <person name="Ito M."/>
            <person name="Ohkuma M."/>
            <person name="Sakamoto M."/>
            <person name="Matsutani M."/>
        </authorList>
    </citation>
    <scope>NUCLEOTIDE SEQUENCE [LARGE SCALE GENOMIC DNA]</scope>
    <source>
        <strain evidence="11 12">KimH</strain>
    </source>
</reference>
<comment type="subcellular location">
    <subcellularLocation>
        <location evidence="1 10">Cell membrane</location>
        <topology evidence="1 10">Multi-pass membrane protein</topology>
    </subcellularLocation>
</comment>
<evidence type="ECO:0000256" key="10">
    <source>
        <dbReference type="HAMAP-Rule" id="MF_00454"/>
    </source>
</evidence>
<comment type="activity regulation">
    <text evidence="10">Na(+) is not transported, but it plays an essential structural role and its presence is essential for fluoride channel function.</text>
</comment>
<dbReference type="InterPro" id="IPR003691">
    <property type="entry name" value="FluC"/>
</dbReference>
<dbReference type="HAMAP" id="MF_00454">
    <property type="entry name" value="FluC"/>
    <property type="match status" value="1"/>
</dbReference>
<dbReference type="Proteomes" id="UP001321748">
    <property type="component" value="Chromosome"/>
</dbReference>
<evidence type="ECO:0000256" key="7">
    <source>
        <dbReference type="ARBA" id="ARBA00035120"/>
    </source>
</evidence>
<evidence type="ECO:0000256" key="8">
    <source>
        <dbReference type="ARBA" id="ARBA00035585"/>
    </source>
</evidence>
<gene>
    <name evidence="10" type="primary">fluC</name>
    <name evidence="10" type="synonym">crcB</name>
    <name evidence="11" type="ORF">KIMH_05500</name>
</gene>
<keyword evidence="10" id="KW-0479">Metal-binding</keyword>
<dbReference type="Pfam" id="PF02537">
    <property type="entry name" value="CRCB"/>
    <property type="match status" value="1"/>
</dbReference>
<dbReference type="RefSeq" id="WP_317643446.1">
    <property type="nucleotide sequence ID" value="NZ_AP026800.1"/>
</dbReference>
<comment type="similarity">
    <text evidence="7 10">Belongs to the fluoride channel Fluc/FEX (TC 1.A.43) family.</text>
</comment>
<keyword evidence="10" id="KW-0915">Sodium</keyword>
<keyword evidence="5 10" id="KW-0472">Membrane</keyword>
<sequence length="122" mass="12668">MTALLVCLCGGLGAGLRYLLDTSVKNTWHGSFPFSTLLINLIASFFAGLIAALFARLVIDPTTHLLLATGLIGGFSTLSTATVEVVSLVEHLKLRQAAFYLTSTILGPLAATAAGFALGMAL</sequence>
<evidence type="ECO:0000256" key="3">
    <source>
        <dbReference type="ARBA" id="ARBA00022692"/>
    </source>
</evidence>
<feature type="transmembrane region" description="Helical" evidence="10">
    <location>
        <begin position="65"/>
        <end position="86"/>
    </location>
</feature>
<evidence type="ECO:0000256" key="6">
    <source>
        <dbReference type="ARBA" id="ARBA00023303"/>
    </source>
</evidence>
<evidence type="ECO:0000313" key="12">
    <source>
        <dbReference type="Proteomes" id="UP001321748"/>
    </source>
</evidence>
<feature type="transmembrane region" description="Helical" evidence="10">
    <location>
        <begin position="37"/>
        <end position="58"/>
    </location>
</feature>
<evidence type="ECO:0000256" key="2">
    <source>
        <dbReference type="ARBA" id="ARBA00022475"/>
    </source>
</evidence>